<dbReference type="InterPro" id="IPR041492">
    <property type="entry name" value="HAD_2"/>
</dbReference>
<dbReference type="PRINTS" id="PR00413">
    <property type="entry name" value="HADHALOGNASE"/>
</dbReference>
<evidence type="ECO:0000313" key="1">
    <source>
        <dbReference type="EMBL" id="KAK5628123.1"/>
    </source>
</evidence>
<dbReference type="Proteomes" id="UP001305414">
    <property type="component" value="Unassembled WGS sequence"/>
</dbReference>
<protein>
    <submittedName>
        <fullName evidence="1">Uncharacterized protein</fullName>
    </submittedName>
</protein>
<dbReference type="InterPro" id="IPR023214">
    <property type="entry name" value="HAD_sf"/>
</dbReference>
<proteinExistence type="predicted"/>
<sequence length="248" mass="27469">MPRAKYVLLDCDNTLCLSEKIAFGQCTLVVNEVLEKFGVTERYTPETLLDTCVGQNFLTMMETMQKRHGFTMSPEEVKAYADKEVEKVTEKLSEECTVIPGVPEQLESLKQQGYPMSVVSTSAKPRVVASLKKCGIYNYFPDEHIYSAATSLPEPKGKPDPAVYNFACQQLGVKNSECVTVEDSGSGATAAMNAGIPCIGFVGVYGIEEGPEKVAEMEKKLREKCNVKVIMYNWSEFPECLKKIEEGL</sequence>
<dbReference type="Pfam" id="PF13419">
    <property type="entry name" value="HAD_2"/>
    <property type="match status" value="1"/>
</dbReference>
<organism evidence="1 2">
    <name type="scientific">Xylaria bambusicola</name>
    <dbReference type="NCBI Taxonomy" id="326684"/>
    <lineage>
        <taxon>Eukaryota</taxon>
        <taxon>Fungi</taxon>
        <taxon>Dikarya</taxon>
        <taxon>Ascomycota</taxon>
        <taxon>Pezizomycotina</taxon>
        <taxon>Sordariomycetes</taxon>
        <taxon>Xylariomycetidae</taxon>
        <taxon>Xylariales</taxon>
        <taxon>Xylariaceae</taxon>
        <taxon>Xylaria</taxon>
    </lineage>
</organism>
<dbReference type="GO" id="GO:0005829">
    <property type="term" value="C:cytosol"/>
    <property type="evidence" value="ECO:0007669"/>
    <property type="project" value="TreeGrafter"/>
</dbReference>
<reference evidence="1 2" key="1">
    <citation type="submission" date="2023-10" db="EMBL/GenBank/DDBJ databases">
        <title>Draft genome sequence of Xylaria bambusicola isolate GMP-LS, the root and basal stem rot pathogen of sugarcane in Indonesia.</title>
        <authorList>
            <person name="Selvaraj P."/>
            <person name="Muralishankar V."/>
            <person name="Muruganantham S."/>
            <person name="Sp S."/>
            <person name="Haryani S."/>
            <person name="Lau K.J.X."/>
            <person name="Naqvi N.I."/>
        </authorList>
    </citation>
    <scope>NUCLEOTIDE SEQUENCE [LARGE SCALE GENOMIC DNA]</scope>
    <source>
        <strain evidence="1">GMP-LS</strain>
    </source>
</reference>
<dbReference type="PANTHER" id="PTHR43434:SF1">
    <property type="entry name" value="PHOSPHOGLYCOLATE PHOSPHATASE"/>
    <property type="match status" value="1"/>
</dbReference>
<accession>A0AAN7UFQ8</accession>
<dbReference type="SFLD" id="SFLDS00003">
    <property type="entry name" value="Haloacid_Dehalogenase"/>
    <property type="match status" value="1"/>
</dbReference>
<dbReference type="EMBL" id="JAWHQM010000008">
    <property type="protein sequence ID" value="KAK5628123.1"/>
    <property type="molecule type" value="Genomic_DNA"/>
</dbReference>
<dbReference type="InterPro" id="IPR023198">
    <property type="entry name" value="PGP-like_dom2"/>
</dbReference>
<dbReference type="Gene3D" id="1.10.150.240">
    <property type="entry name" value="Putative phosphatase, domain 2"/>
    <property type="match status" value="1"/>
</dbReference>
<dbReference type="GO" id="GO:0008967">
    <property type="term" value="F:phosphoglycolate phosphatase activity"/>
    <property type="evidence" value="ECO:0007669"/>
    <property type="project" value="TreeGrafter"/>
</dbReference>
<dbReference type="PANTHER" id="PTHR43434">
    <property type="entry name" value="PHOSPHOGLYCOLATE PHOSPHATASE"/>
    <property type="match status" value="1"/>
</dbReference>
<dbReference type="SUPFAM" id="SSF56784">
    <property type="entry name" value="HAD-like"/>
    <property type="match status" value="1"/>
</dbReference>
<name>A0AAN7UFQ8_9PEZI</name>
<dbReference type="Gene3D" id="3.40.50.1000">
    <property type="entry name" value="HAD superfamily/HAD-like"/>
    <property type="match status" value="1"/>
</dbReference>
<dbReference type="GO" id="GO:0006281">
    <property type="term" value="P:DNA repair"/>
    <property type="evidence" value="ECO:0007669"/>
    <property type="project" value="TreeGrafter"/>
</dbReference>
<dbReference type="AlphaFoldDB" id="A0AAN7UFQ8"/>
<gene>
    <name evidence="1" type="ORF">RRF57_003838</name>
</gene>
<dbReference type="InterPro" id="IPR036412">
    <property type="entry name" value="HAD-like_sf"/>
</dbReference>
<comment type="caution">
    <text evidence="1">The sequence shown here is derived from an EMBL/GenBank/DDBJ whole genome shotgun (WGS) entry which is preliminary data.</text>
</comment>
<keyword evidence="2" id="KW-1185">Reference proteome</keyword>
<dbReference type="InterPro" id="IPR006439">
    <property type="entry name" value="HAD-SF_hydro_IA"/>
</dbReference>
<dbReference type="InterPro" id="IPR050155">
    <property type="entry name" value="HAD-like_hydrolase_sf"/>
</dbReference>
<dbReference type="SFLD" id="SFLDG01129">
    <property type="entry name" value="C1.5:_HAD__Beta-PGM__Phosphata"/>
    <property type="match status" value="1"/>
</dbReference>
<dbReference type="NCBIfam" id="TIGR01509">
    <property type="entry name" value="HAD-SF-IA-v3"/>
    <property type="match status" value="1"/>
</dbReference>
<evidence type="ECO:0000313" key="2">
    <source>
        <dbReference type="Proteomes" id="UP001305414"/>
    </source>
</evidence>